<evidence type="ECO:0000259" key="2">
    <source>
        <dbReference type="PROSITE" id="PS50174"/>
    </source>
</evidence>
<sequence>MGLSGNKKKTKLSTDPNNNNWAKSTNSFGHRILASQGWKPGDYLGATNAAHSDHYTAANASHIRVMLREDGLGLGAKVGGKSNAETFGLSTLSGIFGRLNGKSDEEVQKKQDDLRDAELRSYQAGKYGFMNFVRGGLLVGDKMEAEPEKTLPAKTVDAKSAAAPAEATQNNKRKAEDGSATEKSSKSRKKAERKDDETGAESASEPDAKRSEKSKSKKKQKRAEEPTDQSTSDSSDSSAKARSAEKQAKRERKEQRRAERAQRKADTGEDGDEKARLKQEKRAHKDERRKRKGEKRRARAEKSGDSTATTSAAVTPASSGTSTPTAAQPAVGRQAIRQRYIQQKRMASMDSKALNEILMIKAPALGALIILSAHRLRVCVFPEQAQSTNKERNSTSPQLSPGRMPVGLPMELELFDRAFDLFHYTLKTALL</sequence>
<protein>
    <recommendedName>
        <fullName evidence="2">G-patch domain-containing protein</fullName>
    </recommendedName>
</protein>
<dbReference type="EMBL" id="QWIS01000317">
    <property type="protein sequence ID" value="RMY98504.1"/>
    <property type="molecule type" value="Genomic_DNA"/>
</dbReference>
<name>A0A3M7GCY3_HORWE</name>
<dbReference type="InterPro" id="IPR000467">
    <property type="entry name" value="G_patch_dom"/>
</dbReference>
<evidence type="ECO:0000313" key="4">
    <source>
        <dbReference type="Proteomes" id="UP000280598"/>
    </source>
</evidence>
<feature type="region of interest" description="Disordered" evidence="1">
    <location>
        <begin position="1"/>
        <end position="23"/>
    </location>
</feature>
<feature type="region of interest" description="Disordered" evidence="1">
    <location>
        <begin position="151"/>
        <end position="333"/>
    </location>
</feature>
<dbReference type="SMART" id="SM00443">
    <property type="entry name" value="G_patch"/>
    <property type="match status" value="1"/>
</dbReference>
<feature type="compositionally biased region" description="Low complexity" evidence="1">
    <location>
        <begin position="306"/>
        <end position="330"/>
    </location>
</feature>
<dbReference type="Pfam" id="PF01585">
    <property type="entry name" value="G-patch"/>
    <property type="match status" value="1"/>
</dbReference>
<feature type="compositionally biased region" description="Basic residues" evidence="1">
    <location>
        <begin position="1"/>
        <end position="11"/>
    </location>
</feature>
<evidence type="ECO:0000256" key="1">
    <source>
        <dbReference type="SAM" id="MobiDB-lite"/>
    </source>
</evidence>
<feature type="compositionally biased region" description="Polar residues" evidence="1">
    <location>
        <begin position="13"/>
        <end position="23"/>
    </location>
</feature>
<dbReference type="GO" id="GO:0003676">
    <property type="term" value="F:nucleic acid binding"/>
    <property type="evidence" value="ECO:0007669"/>
    <property type="project" value="InterPro"/>
</dbReference>
<dbReference type="AlphaFoldDB" id="A0A3M7GCY3"/>
<feature type="compositionally biased region" description="Basic residues" evidence="1">
    <location>
        <begin position="287"/>
        <end position="299"/>
    </location>
</feature>
<proteinExistence type="predicted"/>
<feature type="compositionally biased region" description="Basic and acidic residues" evidence="1">
    <location>
        <begin position="242"/>
        <end position="286"/>
    </location>
</feature>
<dbReference type="Proteomes" id="UP000280598">
    <property type="component" value="Unassembled WGS sequence"/>
</dbReference>
<comment type="caution">
    <text evidence="3">The sequence shown here is derived from an EMBL/GenBank/DDBJ whole genome shotgun (WGS) entry which is preliminary data.</text>
</comment>
<evidence type="ECO:0000313" key="3">
    <source>
        <dbReference type="EMBL" id="RMY98504.1"/>
    </source>
</evidence>
<feature type="compositionally biased region" description="Low complexity" evidence="1">
    <location>
        <begin position="228"/>
        <end position="241"/>
    </location>
</feature>
<feature type="domain" description="G-patch" evidence="2">
    <location>
        <begin position="25"/>
        <end position="79"/>
    </location>
</feature>
<gene>
    <name evidence="3" type="ORF">D0860_08498</name>
</gene>
<accession>A0A3M7GCY3</accession>
<organism evidence="3 4">
    <name type="scientific">Hortaea werneckii</name>
    <name type="common">Black yeast</name>
    <name type="synonym">Cladosporium werneckii</name>
    <dbReference type="NCBI Taxonomy" id="91943"/>
    <lineage>
        <taxon>Eukaryota</taxon>
        <taxon>Fungi</taxon>
        <taxon>Dikarya</taxon>
        <taxon>Ascomycota</taxon>
        <taxon>Pezizomycotina</taxon>
        <taxon>Dothideomycetes</taxon>
        <taxon>Dothideomycetidae</taxon>
        <taxon>Mycosphaerellales</taxon>
        <taxon>Teratosphaeriaceae</taxon>
        <taxon>Hortaea</taxon>
    </lineage>
</organism>
<reference evidence="3 4" key="1">
    <citation type="journal article" date="2018" name="BMC Genomics">
        <title>Genomic evidence for intraspecific hybridization in a clonal and extremely halotolerant yeast.</title>
        <authorList>
            <person name="Gostincar C."/>
            <person name="Stajich J.E."/>
            <person name="Zupancic J."/>
            <person name="Zalar P."/>
            <person name="Gunde-Cimerman N."/>
        </authorList>
    </citation>
    <scope>NUCLEOTIDE SEQUENCE [LARGE SCALE GENOMIC DNA]</scope>
    <source>
        <strain evidence="3 4">EXF-562</strain>
    </source>
</reference>
<dbReference type="VEuPathDB" id="FungiDB:BTJ68_04939"/>
<dbReference type="PROSITE" id="PS50174">
    <property type="entry name" value="G_PATCH"/>
    <property type="match status" value="1"/>
</dbReference>